<dbReference type="EMBL" id="BOOG01000067">
    <property type="protein sequence ID" value="GIH72945.1"/>
    <property type="molecule type" value="Genomic_DNA"/>
</dbReference>
<name>A0A8J3RE07_9ACTN</name>
<accession>A0A8J3RE07</accession>
<feature type="chain" id="PRO_5035163853" evidence="1">
    <location>
        <begin position="28"/>
        <end position="283"/>
    </location>
</feature>
<dbReference type="RefSeq" id="WP_204018590.1">
    <property type="nucleotide sequence ID" value="NZ_BOOG01000067.1"/>
</dbReference>
<dbReference type="Proteomes" id="UP000610966">
    <property type="component" value="Unassembled WGS sequence"/>
</dbReference>
<reference evidence="2" key="1">
    <citation type="submission" date="2021-01" db="EMBL/GenBank/DDBJ databases">
        <title>Whole genome shotgun sequence of Sphaerimonospora thailandensis NBRC 107569.</title>
        <authorList>
            <person name="Komaki H."/>
            <person name="Tamura T."/>
        </authorList>
    </citation>
    <scope>NUCLEOTIDE SEQUENCE</scope>
    <source>
        <strain evidence="2">NBRC 107569</strain>
    </source>
</reference>
<protein>
    <submittedName>
        <fullName evidence="2">Uncharacterized protein</fullName>
    </submittedName>
</protein>
<evidence type="ECO:0000313" key="2">
    <source>
        <dbReference type="EMBL" id="GIH72945.1"/>
    </source>
</evidence>
<dbReference type="InterPro" id="IPR049511">
    <property type="entry name" value="PGH-like_rpt"/>
</dbReference>
<evidence type="ECO:0000313" key="3">
    <source>
        <dbReference type="Proteomes" id="UP000610966"/>
    </source>
</evidence>
<keyword evidence="1" id="KW-0732">Signal</keyword>
<feature type="signal peptide" evidence="1">
    <location>
        <begin position="1"/>
        <end position="27"/>
    </location>
</feature>
<proteinExistence type="predicted"/>
<gene>
    <name evidence="2" type="ORF">Mth01_51980</name>
</gene>
<comment type="caution">
    <text evidence="2">The sequence shown here is derived from an EMBL/GenBank/DDBJ whole genome shotgun (WGS) entry which is preliminary data.</text>
</comment>
<dbReference type="AlphaFoldDB" id="A0A8J3RE07"/>
<evidence type="ECO:0000256" key="1">
    <source>
        <dbReference type="SAM" id="SignalP"/>
    </source>
</evidence>
<organism evidence="2 3">
    <name type="scientific">Sphaerimonospora thailandensis</name>
    <dbReference type="NCBI Taxonomy" id="795644"/>
    <lineage>
        <taxon>Bacteria</taxon>
        <taxon>Bacillati</taxon>
        <taxon>Actinomycetota</taxon>
        <taxon>Actinomycetes</taxon>
        <taxon>Streptosporangiales</taxon>
        <taxon>Streptosporangiaceae</taxon>
        <taxon>Sphaerimonospora</taxon>
    </lineage>
</organism>
<keyword evidence="3" id="KW-1185">Reference proteome</keyword>
<dbReference type="Pfam" id="PF17660">
    <property type="entry name" value="BTRD1"/>
    <property type="match status" value="4"/>
</dbReference>
<sequence length="283" mass="31283">MRAPRKIMIAATTFLAAVSVAAPPASANARAETTTPYEYRGYHGLNHTKMISIFPATSADLRPVTFSIGLQKSTERYAMFWDNKPGPDWTMEVELRGSAAYQKRFDQVTANGYQPTVVTATGSGPNTVFTAIYEKKTGKFIARHGIGIPEFLLANTDANRNGYIPVSVNLYGTASSPRVAAVWAANPSGVSWHFTLSDSASEYQRIFNINVKRGYRPSAITVTPDGKGYLTIWRKDTIGAWYAFHGMSAAQYQARFDEMTAKGLYPTWIDMENGVYAAIFTRR</sequence>